<comment type="caution">
    <text evidence="1">The sequence shown here is derived from an EMBL/GenBank/DDBJ whole genome shotgun (WGS) entry which is preliminary data.</text>
</comment>
<evidence type="ECO:0000313" key="1">
    <source>
        <dbReference type="EMBL" id="GFZ06546.1"/>
    </source>
</evidence>
<organism evidence="1 2">
    <name type="scientific">Actinidia rufa</name>
    <dbReference type="NCBI Taxonomy" id="165716"/>
    <lineage>
        <taxon>Eukaryota</taxon>
        <taxon>Viridiplantae</taxon>
        <taxon>Streptophyta</taxon>
        <taxon>Embryophyta</taxon>
        <taxon>Tracheophyta</taxon>
        <taxon>Spermatophyta</taxon>
        <taxon>Magnoliopsida</taxon>
        <taxon>eudicotyledons</taxon>
        <taxon>Gunneridae</taxon>
        <taxon>Pentapetalae</taxon>
        <taxon>asterids</taxon>
        <taxon>Ericales</taxon>
        <taxon>Actinidiaceae</taxon>
        <taxon>Actinidia</taxon>
    </lineage>
</organism>
<accession>A0A7J0G6Y5</accession>
<name>A0A7J0G6Y5_9ERIC</name>
<reference evidence="1 2" key="1">
    <citation type="submission" date="2019-07" db="EMBL/GenBank/DDBJ databases">
        <title>De Novo Assembly of kiwifruit Actinidia rufa.</title>
        <authorList>
            <person name="Sugita-Konishi S."/>
            <person name="Sato K."/>
            <person name="Mori E."/>
            <person name="Abe Y."/>
            <person name="Kisaki G."/>
            <person name="Hamano K."/>
            <person name="Suezawa K."/>
            <person name="Otani M."/>
            <person name="Fukuda T."/>
            <person name="Manabe T."/>
            <person name="Gomi K."/>
            <person name="Tabuchi M."/>
            <person name="Akimitsu K."/>
            <person name="Kataoka I."/>
        </authorList>
    </citation>
    <scope>NUCLEOTIDE SEQUENCE [LARGE SCALE GENOMIC DNA]</scope>
    <source>
        <strain evidence="2">cv. Fuchu</strain>
    </source>
</reference>
<evidence type="ECO:0000313" key="2">
    <source>
        <dbReference type="Proteomes" id="UP000585474"/>
    </source>
</evidence>
<keyword evidence="2" id="KW-1185">Reference proteome</keyword>
<dbReference type="AlphaFoldDB" id="A0A7J0G6Y5"/>
<dbReference type="Proteomes" id="UP000585474">
    <property type="component" value="Unassembled WGS sequence"/>
</dbReference>
<gene>
    <name evidence="1" type="ORF">Acr_18g0007160</name>
</gene>
<sequence length="79" mass="8809">MHHLSLSKTAEARESALQILNAFGHGEGGLSNKEKIGFIVFLLEFFCVLHPSIGLNMDDLEAEEVVQPIFHVLTVTRFD</sequence>
<protein>
    <submittedName>
        <fullName evidence="1">Uncharacterized protein</fullName>
    </submittedName>
</protein>
<proteinExistence type="predicted"/>
<dbReference type="EMBL" id="BJWL01000018">
    <property type="protein sequence ID" value="GFZ06546.1"/>
    <property type="molecule type" value="Genomic_DNA"/>
</dbReference>